<feature type="region of interest" description="Disordered" evidence="15">
    <location>
        <begin position="542"/>
        <end position="565"/>
    </location>
</feature>
<name>A0A8S1C1H7_9INSE</name>
<dbReference type="FunFam" id="3.30.200.20:FF:000085">
    <property type="entry name" value="Mitogen-activated protein kinase kinase kinase"/>
    <property type="match status" value="1"/>
</dbReference>
<evidence type="ECO:0000313" key="18">
    <source>
        <dbReference type="EMBL" id="CAB3363083.1"/>
    </source>
</evidence>
<dbReference type="PROSITE" id="PS00107">
    <property type="entry name" value="PROTEIN_KINASE_ATP"/>
    <property type="match status" value="1"/>
</dbReference>
<dbReference type="GO" id="GO:0005524">
    <property type="term" value="F:ATP binding"/>
    <property type="evidence" value="ECO:0007669"/>
    <property type="project" value="UniProtKB-UniRule"/>
</dbReference>
<comment type="cofactor">
    <cofactor evidence="1">
        <name>Mg(2+)</name>
        <dbReference type="ChEBI" id="CHEBI:18420"/>
    </cofactor>
</comment>
<sequence>MPPLLSSMENAARTSSAAAGTTTTSNLSNGRKDADRSPPSTTSTGQQTSPVKGKPPAGGGGGGLARRQDASTLAKSPSFWTAMYDYEAMGEDELSLRKGELVEVLSKDSKISGDEGWWIGKIEGKVGIFPSNFVTNNYLEEPNVIDFNDLTLEEVIGVGGFGKVYRAYLSGEEVAVKAARQAPDEDPSVTLESVRQEARLFWMLQHENIVSLKGVCLTPPNLCLVMEYARGGPLNRVLQGRKIRPNVLVDWAIQIARGMNYLHNEAQINIIHRDLKSSNVLLREPIENEDLQFKTLKITDFGLAREVYKTTRMSAAGTYAWMAPEVIRDSTFSKASDVWSYGVLLWELLTGETPYKGTDTFTVAYGVAVNKLTLHIPSTCPEPWRELMEDCWAPDPHLRPSFEEILNALDGIVHSTFTKTPHESFHTMQDNWRIEIEDVLGGLRKKESELRSREEELSKAQVHQQIFEQHLLEKEQELKAREFDLLQRELHMMMAQQQQTPTPFKRKGKFKRSRLKQLKKEPGQSISFPSDFRHTITVQHTGGLERKARNPSSPNSPPGSPSIPRFRAIALPADGVKGKTWGPSTLHQRERSQIFTRVADGGHKRWSKSAPNLEKHARSHAAAVAAAAREGGVVNIGTLQEIGYSQECLHPYNYVESDWSDHPQGAKPLIPIATLYNGAEKKPKLSLVEMVLYNMAAMMAGVAAGYDVRLSNVSAIHPKLHPDRGEEEVEERKWWFGEGIPAYEFSTVSGYPHNTYHGPTRHLRTPLSLDSRPMRFTDSPQHYAIGGPPALPPNTPHSGTPMASPRRKSSSTSNDGSDVTYPPPQALAPAMYMPVEYALEDGRPVTYLSQYMYRGDSSYLYEPREGSHHAAAYIDARVPPLGAGYAPPEYVNTHYVDGYHAYDNPSSSVSSSSTNPRTPSRLFSGGHRRTPSNVSNASSTNTSSSNVNPSFRLEDEDSQYSTPSRSRHFETSATGEYTPFYLRQNSAPLESDRPGTLELSSSRTLRSQLRKYSQYGSGGSAAKPPSGWGSGAGTPTNPTPPDSLTSEDSSYVSAKESTSSRVRFLNNLGSETLLDVPVPNVDSTVPLQASALRNMRLSLSQRKPSITELEREFLNS</sequence>
<evidence type="ECO:0000256" key="4">
    <source>
        <dbReference type="ARBA" id="ARBA00022443"/>
    </source>
</evidence>
<evidence type="ECO:0000256" key="13">
    <source>
        <dbReference type="PROSITE-ProRule" id="PRU00192"/>
    </source>
</evidence>
<dbReference type="FunFam" id="1.10.510.10:FF:000076">
    <property type="entry name" value="Mitogen-activated protein kinase kinase kinase"/>
    <property type="match status" value="1"/>
</dbReference>
<dbReference type="EC" id="2.7.11.25" evidence="3"/>
<gene>
    <name evidence="18" type="ORF">CLODIP_2_CD14878</name>
</gene>
<evidence type="ECO:0000256" key="12">
    <source>
        <dbReference type="ARBA" id="ARBA00048329"/>
    </source>
</evidence>
<feature type="region of interest" description="Disordered" evidence="15">
    <location>
        <begin position="1"/>
        <end position="70"/>
    </location>
</feature>
<dbReference type="InterPro" id="IPR011009">
    <property type="entry name" value="Kinase-like_dom_sf"/>
</dbReference>
<dbReference type="EMBL" id="CADEPI010000011">
    <property type="protein sequence ID" value="CAB3363083.1"/>
    <property type="molecule type" value="Genomic_DNA"/>
</dbReference>
<feature type="region of interest" description="Disordered" evidence="15">
    <location>
        <begin position="905"/>
        <end position="1057"/>
    </location>
</feature>
<keyword evidence="6" id="KW-0808">Transferase</keyword>
<dbReference type="Gene3D" id="2.30.30.40">
    <property type="entry name" value="SH3 Domains"/>
    <property type="match status" value="1"/>
</dbReference>
<dbReference type="SMART" id="SM00220">
    <property type="entry name" value="S_TKc"/>
    <property type="match status" value="1"/>
</dbReference>
<keyword evidence="10 14" id="KW-0067">ATP-binding</keyword>
<dbReference type="InterPro" id="IPR036028">
    <property type="entry name" value="SH3-like_dom_sf"/>
</dbReference>
<dbReference type="InterPro" id="IPR001245">
    <property type="entry name" value="Ser-Thr/Tyr_kinase_cat_dom"/>
</dbReference>
<keyword evidence="5" id="KW-0723">Serine/threonine-protein kinase</keyword>
<evidence type="ECO:0000259" key="17">
    <source>
        <dbReference type="PROSITE" id="PS50011"/>
    </source>
</evidence>
<evidence type="ECO:0000313" key="19">
    <source>
        <dbReference type="Proteomes" id="UP000494165"/>
    </source>
</evidence>
<dbReference type="GO" id="GO:0004706">
    <property type="term" value="F:JUN kinase kinase kinase activity"/>
    <property type="evidence" value="ECO:0007669"/>
    <property type="project" value="TreeGrafter"/>
</dbReference>
<dbReference type="PANTHER" id="PTHR44329">
    <property type="entry name" value="SERINE/THREONINE-PROTEIN KINASE TNNI3K-RELATED"/>
    <property type="match status" value="1"/>
</dbReference>
<feature type="compositionally biased region" description="Low complexity" evidence="15">
    <location>
        <begin position="905"/>
        <end position="921"/>
    </location>
</feature>
<evidence type="ECO:0000256" key="3">
    <source>
        <dbReference type="ARBA" id="ARBA00012406"/>
    </source>
</evidence>
<dbReference type="PANTHER" id="PTHR44329:SF293">
    <property type="entry name" value="MITOGEN-ACTIVATED PROTEIN KINASE KINASE KINASE"/>
    <property type="match status" value="1"/>
</dbReference>
<dbReference type="InterPro" id="IPR017441">
    <property type="entry name" value="Protein_kinase_ATP_BS"/>
</dbReference>
<dbReference type="Gene3D" id="3.30.200.20">
    <property type="entry name" value="Phosphorylase Kinase, domain 1"/>
    <property type="match status" value="1"/>
</dbReference>
<feature type="compositionally biased region" description="Low complexity" evidence="15">
    <location>
        <begin position="931"/>
        <end position="950"/>
    </location>
</feature>
<evidence type="ECO:0000256" key="1">
    <source>
        <dbReference type="ARBA" id="ARBA00001946"/>
    </source>
</evidence>
<dbReference type="AlphaFoldDB" id="A0A8S1C1H7"/>
<feature type="domain" description="Protein kinase" evidence="17">
    <location>
        <begin position="150"/>
        <end position="417"/>
    </location>
</feature>
<dbReference type="Proteomes" id="UP000494165">
    <property type="component" value="Unassembled WGS sequence"/>
</dbReference>
<dbReference type="InterPro" id="IPR035779">
    <property type="entry name" value="MLK1-3_SH3"/>
</dbReference>
<feature type="compositionally biased region" description="Low complexity" evidence="15">
    <location>
        <begin position="11"/>
        <end position="25"/>
    </location>
</feature>
<keyword evidence="8 14" id="KW-0547">Nucleotide-binding</keyword>
<dbReference type="InterPro" id="IPR000719">
    <property type="entry name" value="Prot_kinase_dom"/>
</dbReference>
<evidence type="ECO:0000256" key="6">
    <source>
        <dbReference type="ARBA" id="ARBA00022679"/>
    </source>
</evidence>
<dbReference type="InterPro" id="IPR051681">
    <property type="entry name" value="Ser/Thr_Kinases-Pseudokinases"/>
</dbReference>
<evidence type="ECO:0000259" key="16">
    <source>
        <dbReference type="PROSITE" id="PS50002"/>
    </source>
</evidence>
<comment type="similarity">
    <text evidence="2">Belongs to the protein kinase superfamily. STE Ser/Thr protein kinase family. MAP kinase kinase kinase subfamily.</text>
</comment>
<feature type="compositionally biased region" description="Low complexity" evidence="15">
    <location>
        <begin position="997"/>
        <end position="1007"/>
    </location>
</feature>
<accession>A0A8S1C1H7</accession>
<evidence type="ECO:0000256" key="2">
    <source>
        <dbReference type="ARBA" id="ARBA00006529"/>
    </source>
</evidence>
<keyword evidence="7" id="KW-0677">Repeat</keyword>
<dbReference type="OrthoDB" id="339325at2759"/>
<evidence type="ECO:0000256" key="5">
    <source>
        <dbReference type="ARBA" id="ARBA00022527"/>
    </source>
</evidence>
<dbReference type="GO" id="GO:0006950">
    <property type="term" value="P:response to stress"/>
    <property type="evidence" value="ECO:0007669"/>
    <property type="project" value="UniProtKB-ARBA"/>
</dbReference>
<dbReference type="InterPro" id="IPR001452">
    <property type="entry name" value="SH3_domain"/>
</dbReference>
<feature type="domain" description="SH3" evidence="16">
    <location>
        <begin position="75"/>
        <end position="139"/>
    </location>
</feature>
<dbReference type="SUPFAM" id="SSF50044">
    <property type="entry name" value="SH3-domain"/>
    <property type="match status" value="1"/>
</dbReference>
<dbReference type="PRINTS" id="PR00109">
    <property type="entry name" value="TYRKINASE"/>
</dbReference>
<comment type="caution">
    <text evidence="18">The sequence shown here is derived from an EMBL/GenBank/DDBJ whole genome shotgun (WGS) entry which is preliminary data.</text>
</comment>
<feature type="binding site" evidence="14">
    <location>
        <position position="177"/>
    </location>
    <ligand>
        <name>ATP</name>
        <dbReference type="ChEBI" id="CHEBI:30616"/>
    </ligand>
</feature>
<keyword evidence="19" id="KW-1185">Reference proteome</keyword>
<keyword evidence="4 13" id="KW-0728">SH3 domain</keyword>
<dbReference type="Pfam" id="PF14604">
    <property type="entry name" value="SH3_9"/>
    <property type="match status" value="1"/>
</dbReference>
<dbReference type="PROSITE" id="PS50011">
    <property type="entry name" value="PROTEIN_KINASE_DOM"/>
    <property type="match status" value="1"/>
</dbReference>
<dbReference type="Pfam" id="PF07714">
    <property type="entry name" value="PK_Tyr_Ser-Thr"/>
    <property type="match status" value="1"/>
</dbReference>
<dbReference type="Gene3D" id="1.10.510.10">
    <property type="entry name" value="Transferase(Phosphotransferase) domain 1"/>
    <property type="match status" value="1"/>
</dbReference>
<feature type="compositionally biased region" description="Low complexity" evidence="15">
    <location>
        <begin position="37"/>
        <end position="50"/>
    </location>
</feature>
<feature type="region of interest" description="Disordered" evidence="15">
    <location>
        <begin position="757"/>
        <end position="825"/>
    </location>
</feature>
<dbReference type="PROSITE" id="PS50002">
    <property type="entry name" value="SH3"/>
    <property type="match status" value="1"/>
</dbReference>
<proteinExistence type="inferred from homology"/>
<evidence type="ECO:0000256" key="9">
    <source>
        <dbReference type="ARBA" id="ARBA00022777"/>
    </source>
</evidence>
<evidence type="ECO:0000256" key="7">
    <source>
        <dbReference type="ARBA" id="ARBA00022737"/>
    </source>
</evidence>
<dbReference type="CDD" id="cd12059">
    <property type="entry name" value="SH3_MLK1-3"/>
    <property type="match status" value="1"/>
</dbReference>
<dbReference type="CDD" id="cd14061">
    <property type="entry name" value="STKc_MLK"/>
    <property type="match status" value="1"/>
</dbReference>
<comment type="catalytic activity">
    <reaction evidence="11">
        <text>L-threonyl-[protein] + ATP = O-phospho-L-threonyl-[protein] + ADP + H(+)</text>
        <dbReference type="Rhea" id="RHEA:46608"/>
        <dbReference type="Rhea" id="RHEA-COMP:11060"/>
        <dbReference type="Rhea" id="RHEA-COMP:11605"/>
        <dbReference type="ChEBI" id="CHEBI:15378"/>
        <dbReference type="ChEBI" id="CHEBI:30013"/>
        <dbReference type="ChEBI" id="CHEBI:30616"/>
        <dbReference type="ChEBI" id="CHEBI:61977"/>
        <dbReference type="ChEBI" id="CHEBI:456216"/>
        <dbReference type="EC" id="2.7.11.25"/>
    </reaction>
</comment>
<comment type="catalytic activity">
    <reaction evidence="12">
        <text>L-seryl-[protein] + ATP = O-phospho-L-seryl-[protein] + ADP + H(+)</text>
        <dbReference type="Rhea" id="RHEA:17989"/>
        <dbReference type="Rhea" id="RHEA-COMP:9863"/>
        <dbReference type="Rhea" id="RHEA-COMP:11604"/>
        <dbReference type="ChEBI" id="CHEBI:15378"/>
        <dbReference type="ChEBI" id="CHEBI:29999"/>
        <dbReference type="ChEBI" id="CHEBI:30616"/>
        <dbReference type="ChEBI" id="CHEBI:83421"/>
        <dbReference type="ChEBI" id="CHEBI:456216"/>
        <dbReference type="EC" id="2.7.11.25"/>
    </reaction>
</comment>
<keyword evidence="9" id="KW-0418">Kinase</keyword>
<protein>
    <recommendedName>
        <fullName evidence="3">mitogen-activated protein kinase kinase kinase</fullName>
        <ecNumber evidence="3">2.7.11.25</ecNumber>
    </recommendedName>
</protein>
<dbReference type="InterPro" id="IPR008271">
    <property type="entry name" value="Ser/Thr_kinase_AS"/>
</dbReference>
<dbReference type="PROSITE" id="PS00108">
    <property type="entry name" value="PROTEIN_KINASE_ST"/>
    <property type="match status" value="1"/>
</dbReference>
<feature type="compositionally biased region" description="Polar residues" evidence="15">
    <location>
        <begin position="1042"/>
        <end position="1057"/>
    </location>
</feature>
<dbReference type="SMART" id="SM00326">
    <property type="entry name" value="SH3"/>
    <property type="match status" value="1"/>
</dbReference>
<dbReference type="PRINTS" id="PR00452">
    <property type="entry name" value="SH3DOMAIN"/>
</dbReference>
<reference evidence="18 19" key="1">
    <citation type="submission" date="2020-04" db="EMBL/GenBank/DDBJ databases">
        <authorList>
            <person name="Alioto T."/>
            <person name="Alioto T."/>
            <person name="Gomez Garrido J."/>
        </authorList>
    </citation>
    <scope>NUCLEOTIDE SEQUENCE [LARGE SCALE GENOMIC DNA]</scope>
</reference>
<evidence type="ECO:0000256" key="15">
    <source>
        <dbReference type="SAM" id="MobiDB-lite"/>
    </source>
</evidence>
<evidence type="ECO:0000256" key="10">
    <source>
        <dbReference type="ARBA" id="ARBA00022840"/>
    </source>
</evidence>
<organism evidence="18 19">
    <name type="scientific">Cloeon dipterum</name>
    <dbReference type="NCBI Taxonomy" id="197152"/>
    <lineage>
        <taxon>Eukaryota</taxon>
        <taxon>Metazoa</taxon>
        <taxon>Ecdysozoa</taxon>
        <taxon>Arthropoda</taxon>
        <taxon>Hexapoda</taxon>
        <taxon>Insecta</taxon>
        <taxon>Pterygota</taxon>
        <taxon>Palaeoptera</taxon>
        <taxon>Ephemeroptera</taxon>
        <taxon>Pisciforma</taxon>
        <taxon>Baetidae</taxon>
        <taxon>Cloeon</taxon>
    </lineage>
</organism>
<evidence type="ECO:0000256" key="11">
    <source>
        <dbReference type="ARBA" id="ARBA00047559"/>
    </source>
</evidence>
<dbReference type="SUPFAM" id="SSF56112">
    <property type="entry name" value="Protein kinase-like (PK-like)"/>
    <property type="match status" value="1"/>
</dbReference>
<evidence type="ECO:0000256" key="8">
    <source>
        <dbReference type="ARBA" id="ARBA00022741"/>
    </source>
</evidence>
<evidence type="ECO:0000256" key="14">
    <source>
        <dbReference type="PROSITE-ProRule" id="PRU10141"/>
    </source>
</evidence>